<gene>
    <name evidence="6" type="ORF">MARGE09_P1293</name>
</gene>
<keyword evidence="2 5" id="KW-0812">Transmembrane</keyword>
<evidence type="ECO:0000313" key="7">
    <source>
        <dbReference type="Proteomes" id="UP001320119"/>
    </source>
</evidence>
<comment type="subcellular location">
    <subcellularLocation>
        <location evidence="1">Membrane</location>
    </subcellularLocation>
</comment>
<organism evidence="6 7">
    <name type="scientific">Marinagarivorans cellulosilyticus</name>
    <dbReference type="NCBI Taxonomy" id="2721545"/>
    <lineage>
        <taxon>Bacteria</taxon>
        <taxon>Pseudomonadati</taxon>
        <taxon>Pseudomonadota</taxon>
        <taxon>Gammaproteobacteria</taxon>
        <taxon>Cellvibrionales</taxon>
        <taxon>Cellvibrionaceae</taxon>
        <taxon>Marinagarivorans</taxon>
    </lineage>
</organism>
<feature type="transmembrane region" description="Helical" evidence="5">
    <location>
        <begin position="111"/>
        <end position="129"/>
    </location>
</feature>
<dbReference type="InterPro" id="IPR001129">
    <property type="entry name" value="Membr-assoc_MAPEG"/>
</dbReference>
<evidence type="ECO:0000313" key="6">
    <source>
        <dbReference type="EMBL" id="BCD97093.1"/>
    </source>
</evidence>
<evidence type="ECO:0000256" key="4">
    <source>
        <dbReference type="ARBA" id="ARBA00023136"/>
    </source>
</evidence>
<reference evidence="6 7" key="1">
    <citation type="journal article" date="2022" name="IScience">
        <title>An ultrasensitive nanofiber-based assay for enzymatic hydrolysis and deep-sea microbial degradation of cellulose.</title>
        <authorList>
            <person name="Tsudome M."/>
            <person name="Tachioka M."/>
            <person name="Miyazaki M."/>
            <person name="Uchimura K."/>
            <person name="Tsuda M."/>
            <person name="Takaki Y."/>
            <person name="Deguchi S."/>
        </authorList>
    </citation>
    <scope>NUCLEOTIDE SEQUENCE [LARGE SCALE GENOMIC DNA]</scope>
    <source>
        <strain evidence="6 7">GE09</strain>
    </source>
</reference>
<feature type="transmembrane region" description="Helical" evidence="5">
    <location>
        <begin position="63"/>
        <end position="90"/>
    </location>
</feature>
<dbReference type="InterPro" id="IPR023352">
    <property type="entry name" value="MAPEG-like_dom_sf"/>
</dbReference>
<dbReference type="KEGG" id="marq:MARGE09_P1293"/>
<dbReference type="Pfam" id="PF01124">
    <property type="entry name" value="MAPEG"/>
    <property type="match status" value="1"/>
</dbReference>
<dbReference type="Gene3D" id="1.20.120.550">
    <property type="entry name" value="Membrane associated eicosanoid/glutathione metabolism-like domain"/>
    <property type="match status" value="1"/>
</dbReference>
<dbReference type="GO" id="GO:0016020">
    <property type="term" value="C:membrane"/>
    <property type="evidence" value="ECO:0007669"/>
    <property type="project" value="UniProtKB-SubCell"/>
</dbReference>
<keyword evidence="4 5" id="KW-0472">Membrane</keyword>
<keyword evidence="7" id="KW-1185">Reference proteome</keyword>
<dbReference type="AlphaFoldDB" id="A0AAN1WGE4"/>
<evidence type="ECO:0000256" key="3">
    <source>
        <dbReference type="ARBA" id="ARBA00022989"/>
    </source>
</evidence>
<evidence type="ECO:0000256" key="2">
    <source>
        <dbReference type="ARBA" id="ARBA00022692"/>
    </source>
</evidence>
<dbReference type="Proteomes" id="UP001320119">
    <property type="component" value="Chromosome"/>
</dbReference>
<keyword evidence="3 5" id="KW-1133">Transmembrane helix</keyword>
<sequence>MLYAMFAMVLLTTAVGVIAVTSRVKGVRNKQIPIKMFRTMQGDFPDFVLRTTRNYNNQFELPVLFYVAGTLYLALGIQSTAALVMAWLFVFSRIAHVIVHLTYNNILHRMLVFWFGVLFALGLWVNLVIQYA</sequence>
<name>A0AAN1WGE4_9GAMM</name>
<evidence type="ECO:0000256" key="5">
    <source>
        <dbReference type="SAM" id="Phobius"/>
    </source>
</evidence>
<proteinExistence type="predicted"/>
<dbReference type="EMBL" id="AP023086">
    <property type="protein sequence ID" value="BCD97093.1"/>
    <property type="molecule type" value="Genomic_DNA"/>
</dbReference>
<dbReference type="RefSeq" id="WP_236986567.1">
    <property type="nucleotide sequence ID" value="NZ_AP023086.1"/>
</dbReference>
<dbReference type="SUPFAM" id="SSF161084">
    <property type="entry name" value="MAPEG domain-like"/>
    <property type="match status" value="1"/>
</dbReference>
<protein>
    <recommendedName>
        <fullName evidence="8">MAPEG family protein</fullName>
    </recommendedName>
</protein>
<accession>A0AAN1WGE4</accession>
<evidence type="ECO:0000256" key="1">
    <source>
        <dbReference type="ARBA" id="ARBA00004370"/>
    </source>
</evidence>
<evidence type="ECO:0008006" key="8">
    <source>
        <dbReference type="Google" id="ProtNLM"/>
    </source>
</evidence>